<dbReference type="EMBL" id="JACIJK010000023">
    <property type="protein sequence ID" value="MBB5717066.1"/>
    <property type="molecule type" value="Genomic_DNA"/>
</dbReference>
<dbReference type="Proteomes" id="UP000546200">
    <property type="component" value="Unassembled WGS sequence"/>
</dbReference>
<comment type="caution">
    <text evidence="1">The sequence shown here is derived from an EMBL/GenBank/DDBJ whole genome shotgun (WGS) entry which is preliminary data.</text>
</comment>
<dbReference type="RefSeq" id="WP_184060844.1">
    <property type="nucleotide sequence ID" value="NZ_JACIJK010000023.1"/>
</dbReference>
<gene>
    <name evidence="1" type="ORF">FHS94_003940</name>
</gene>
<reference evidence="1 2" key="1">
    <citation type="submission" date="2020-08" db="EMBL/GenBank/DDBJ databases">
        <title>Genomic Encyclopedia of Type Strains, Phase IV (KMG-IV): sequencing the most valuable type-strain genomes for metagenomic binning, comparative biology and taxonomic classification.</title>
        <authorList>
            <person name="Goeker M."/>
        </authorList>
    </citation>
    <scope>NUCLEOTIDE SEQUENCE [LARGE SCALE GENOMIC DNA]</scope>
    <source>
        <strain evidence="1 2">DSM 100044</strain>
    </source>
</reference>
<sequence length="565" mass="61145">MCADIAREGVAAFLDRTPVSAIRFPILAPPAWTRLEPQSLSGEPAQALTARVHDPLWLLARQWQFGEFDGEDAGTPVAVELTGTARRFTAFAPEGQPARTMTERDLIEPEVEAEPFTGATLRDRAEGGALLAAMLEDAGASVRSALATACPLAVPDDGGIAAPVPAMWRLLARGGIDGSAAAKQVEDGSFAASWAAGTGELALQAARDWLEWYRANVQPSVGLGDCWRQARLEYDFSVRAGAPEDRRVCRAVAHDGGPVDWYSFDHEPGDSVAVEGEAPGTAPEPIDSTVHATRLRYAGMPASRLRRFEDGQVNFGMVEVQPHDLARLAFLDFATVHADDWLIAPLDVPRGAVVEMTSVQYRTTFNERFSVEQGNTGVQDFELFTLDGSSGEALRGLLVPPGGRTAMEGAPVEEVVFARDETANMVWAIENRVQGPTGDPRDRTLEPRPADEFVTPEAADLTYRLETVPPGWWIPLVPVANGRSGGFHLRKGSFTDADASLGRILAPLPLDMFEEEVPREGVVVRRVPSLMRDNKGHLRRWTARRVSVAHGGASAGFTSDSALRR</sequence>
<evidence type="ECO:0000313" key="2">
    <source>
        <dbReference type="Proteomes" id="UP000546200"/>
    </source>
</evidence>
<evidence type="ECO:0000313" key="1">
    <source>
        <dbReference type="EMBL" id="MBB5717066.1"/>
    </source>
</evidence>
<dbReference type="AlphaFoldDB" id="A0A7W9EW94"/>
<proteinExistence type="predicted"/>
<accession>A0A7W9EW94</accession>
<organism evidence="1 2">
    <name type="scientific">Sphingomonas aerophila</name>
    <dbReference type="NCBI Taxonomy" id="1344948"/>
    <lineage>
        <taxon>Bacteria</taxon>
        <taxon>Pseudomonadati</taxon>
        <taxon>Pseudomonadota</taxon>
        <taxon>Alphaproteobacteria</taxon>
        <taxon>Sphingomonadales</taxon>
        <taxon>Sphingomonadaceae</taxon>
        <taxon>Sphingomonas</taxon>
    </lineage>
</organism>
<protein>
    <submittedName>
        <fullName evidence="1">Uncharacterized protein</fullName>
    </submittedName>
</protein>
<name>A0A7W9EW94_9SPHN</name>
<keyword evidence="2" id="KW-1185">Reference proteome</keyword>